<evidence type="ECO:0000313" key="2">
    <source>
        <dbReference type="Proteomes" id="UP000838878"/>
    </source>
</evidence>
<dbReference type="AlphaFoldDB" id="A0A8J9VP99"/>
<feature type="non-terminal residue" evidence="1">
    <location>
        <position position="204"/>
    </location>
</feature>
<protein>
    <submittedName>
        <fullName evidence="1">Uncharacterized protein</fullName>
    </submittedName>
</protein>
<proteinExistence type="predicted"/>
<dbReference type="OrthoDB" id="7415219at2759"/>
<accession>A0A8J9VP99</accession>
<dbReference type="EMBL" id="OV170224">
    <property type="protein sequence ID" value="CAH0724045.1"/>
    <property type="molecule type" value="Genomic_DNA"/>
</dbReference>
<reference evidence="1" key="1">
    <citation type="submission" date="2021-12" db="EMBL/GenBank/DDBJ databases">
        <authorList>
            <person name="Martin H S."/>
        </authorList>
    </citation>
    <scope>NUCLEOTIDE SEQUENCE</scope>
</reference>
<organism evidence="1 2">
    <name type="scientific">Brenthis ino</name>
    <name type="common">lesser marbled fritillary</name>
    <dbReference type="NCBI Taxonomy" id="405034"/>
    <lineage>
        <taxon>Eukaryota</taxon>
        <taxon>Metazoa</taxon>
        <taxon>Ecdysozoa</taxon>
        <taxon>Arthropoda</taxon>
        <taxon>Hexapoda</taxon>
        <taxon>Insecta</taxon>
        <taxon>Pterygota</taxon>
        <taxon>Neoptera</taxon>
        <taxon>Endopterygota</taxon>
        <taxon>Lepidoptera</taxon>
        <taxon>Glossata</taxon>
        <taxon>Ditrysia</taxon>
        <taxon>Papilionoidea</taxon>
        <taxon>Nymphalidae</taxon>
        <taxon>Heliconiinae</taxon>
        <taxon>Argynnini</taxon>
        <taxon>Brenthis</taxon>
    </lineage>
</organism>
<sequence>MPAVPLVQFRCTQDITVMVRLKIAASLEVIKEDVDKIIEDEITHKLGEDLLQSIERKFQVDLERSVDMVLIKIKLLLQNGTLHIQDRLSEIQQTLDLMRSHAGDKVDKCLNEKQNQTSALAEKALHQMVVCGYALIGQDPTQAVGKVVAIKDMIKLGVKPCDENSSSDRSGGGLTRYVFSEVRRGDKANLPTSGHYLELLNRKM</sequence>
<dbReference type="Proteomes" id="UP000838878">
    <property type="component" value="Chromosome 4"/>
</dbReference>
<gene>
    <name evidence="1" type="ORF">BINO364_LOCUS9804</name>
</gene>
<keyword evidence="2" id="KW-1185">Reference proteome</keyword>
<name>A0A8J9VP99_9NEOP</name>
<evidence type="ECO:0000313" key="1">
    <source>
        <dbReference type="EMBL" id="CAH0724045.1"/>
    </source>
</evidence>